<evidence type="ECO:0000259" key="1">
    <source>
        <dbReference type="Pfam" id="PF00005"/>
    </source>
</evidence>
<dbReference type="Proteomes" id="UP000321261">
    <property type="component" value="Unassembled WGS sequence"/>
</dbReference>
<dbReference type="GO" id="GO:0005524">
    <property type="term" value="F:ATP binding"/>
    <property type="evidence" value="ECO:0007669"/>
    <property type="project" value="InterPro"/>
</dbReference>
<dbReference type="InterPro" id="IPR039421">
    <property type="entry name" value="Type_1_exporter"/>
</dbReference>
<protein>
    <submittedName>
        <fullName evidence="2">ABC transporter family protein</fullName>
    </submittedName>
</protein>
<evidence type="ECO:0000313" key="3">
    <source>
        <dbReference type="Proteomes" id="UP000321261"/>
    </source>
</evidence>
<dbReference type="GO" id="GO:0016887">
    <property type="term" value="F:ATP hydrolysis activity"/>
    <property type="evidence" value="ECO:0007669"/>
    <property type="project" value="InterPro"/>
</dbReference>
<sequence length="150" mass="16233">MVVVPLGTDAVVTGLPDGWSTVLSRHFQGGRDLSGGQWQRISVARGLYRDESVVIADEPTAALDARAEHTGFAALRGLDGRADQRITVLVTHRLANVKHADQILVLERGRLIEHGAHDELMALGGTYHELFVLQASAYADEGDERDTVPA</sequence>
<feature type="domain" description="ABC transporter" evidence="1">
    <location>
        <begin position="28"/>
        <end position="61"/>
    </location>
</feature>
<dbReference type="Gene3D" id="3.40.50.300">
    <property type="entry name" value="P-loop containing nucleotide triphosphate hydrolases"/>
    <property type="match status" value="1"/>
</dbReference>
<dbReference type="SUPFAM" id="SSF52540">
    <property type="entry name" value="P-loop containing nucleoside triphosphate hydrolases"/>
    <property type="match status" value="1"/>
</dbReference>
<gene>
    <name evidence="2" type="ORF">FHX44_112914</name>
</gene>
<dbReference type="AlphaFoldDB" id="A0A561SQ74"/>
<dbReference type="RefSeq" id="WP_246170377.1">
    <property type="nucleotide sequence ID" value="NZ_VIWU01000001.1"/>
</dbReference>
<dbReference type="Pfam" id="PF00005">
    <property type="entry name" value="ABC_tran"/>
    <property type="match status" value="1"/>
</dbReference>
<reference evidence="2 3" key="1">
    <citation type="submission" date="2019-06" db="EMBL/GenBank/DDBJ databases">
        <title>Sequencing the genomes of 1000 actinobacteria strains.</title>
        <authorList>
            <person name="Klenk H.-P."/>
        </authorList>
    </citation>
    <scope>NUCLEOTIDE SEQUENCE [LARGE SCALE GENOMIC DNA]</scope>
    <source>
        <strain evidence="2 3">DSM 45671</strain>
    </source>
</reference>
<dbReference type="EMBL" id="VIWU01000001">
    <property type="protein sequence ID" value="TWF77015.1"/>
    <property type="molecule type" value="Genomic_DNA"/>
</dbReference>
<comment type="caution">
    <text evidence="2">The sequence shown here is derived from an EMBL/GenBank/DDBJ whole genome shotgun (WGS) entry which is preliminary data.</text>
</comment>
<dbReference type="InterPro" id="IPR027417">
    <property type="entry name" value="P-loop_NTPase"/>
</dbReference>
<keyword evidence="3" id="KW-1185">Reference proteome</keyword>
<dbReference type="InterPro" id="IPR003439">
    <property type="entry name" value="ABC_transporter-like_ATP-bd"/>
</dbReference>
<evidence type="ECO:0000313" key="2">
    <source>
        <dbReference type="EMBL" id="TWF77015.1"/>
    </source>
</evidence>
<dbReference type="GO" id="GO:0015421">
    <property type="term" value="F:ABC-type oligopeptide transporter activity"/>
    <property type="evidence" value="ECO:0007669"/>
    <property type="project" value="TreeGrafter"/>
</dbReference>
<dbReference type="PANTHER" id="PTHR43394">
    <property type="entry name" value="ATP-DEPENDENT PERMEASE MDL1, MITOCHONDRIAL"/>
    <property type="match status" value="1"/>
</dbReference>
<organism evidence="2 3">
    <name type="scientific">Pseudonocardia hierapolitana</name>
    <dbReference type="NCBI Taxonomy" id="1128676"/>
    <lineage>
        <taxon>Bacteria</taxon>
        <taxon>Bacillati</taxon>
        <taxon>Actinomycetota</taxon>
        <taxon>Actinomycetes</taxon>
        <taxon>Pseudonocardiales</taxon>
        <taxon>Pseudonocardiaceae</taxon>
        <taxon>Pseudonocardia</taxon>
    </lineage>
</organism>
<name>A0A561SQ74_9PSEU</name>
<proteinExistence type="predicted"/>
<dbReference type="PANTHER" id="PTHR43394:SF1">
    <property type="entry name" value="ATP-BINDING CASSETTE SUB-FAMILY B MEMBER 10, MITOCHONDRIAL"/>
    <property type="match status" value="1"/>
</dbReference>
<accession>A0A561SQ74</accession>